<dbReference type="EMBL" id="MU005966">
    <property type="protein sequence ID" value="KAF2862425.1"/>
    <property type="molecule type" value="Genomic_DNA"/>
</dbReference>
<evidence type="ECO:0000313" key="3">
    <source>
        <dbReference type="Proteomes" id="UP000799421"/>
    </source>
</evidence>
<accession>A0A6A7C619</accession>
<protein>
    <submittedName>
        <fullName evidence="2">Uncharacterized protein</fullName>
    </submittedName>
</protein>
<evidence type="ECO:0000256" key="1">
    <source>
        <dbReference type="SAM" id="Phobius"/>
    </source>
</evidence>
<dbReference type="AlphaFoldDB" id="A0A6A7C619"/>
<reference evidence="2" key="1">
    <citation type="journal article" date="2020" name="Stud. Mycol.">
        <title>101 Dothideomycetes genomes: a test case for predicting lifestyles and emergence of pathogens.</title>
        <authorList>
            <person name="Haridas S."/>
            <person name="Albert R."/>
            <person name="Binder M."/>
            <person name="Bloem J."/>
            <person name="Labutti K."/>
            <person name="Salamov A."/>
            <person name="Andreopoulos B."/>
            <person name="Baker S."/>
            <person name="Barry K."/>
            <person name="Bills G."/>
            <person name="Bluhm B."/>
            <person name="Cannon C."/>
            <person name="Castanera R."/>
            <person name="Culley D."/>
            <person name="Daum C."/>
            <person name="Ezra D."/>
            <person name="Gonzalez J."/>
            <person name="Henrissat B."/>
            <person name="Kuo A."/>
            <person name="Liang C."/>
            <person name="Lipzen A."/>
            <person name="Lutzoni F."/>
            <person name="Magnuson J."/>
            <person name="Mondo S."/>
            <person name="Nolan M."/>
            <person name="Ohm R."/>
            <person name="Pangilinan J."/>
            <person name="Park H.-J."/>
            <person name="Ramirez L."/>
            <person name="Alfaro M."/>
            <person name="Sun H."/>
            <person name="Tritt A."/>
            <person name="Yoshinaga Y."/>
            <person name="Zwiers L.-H."/>
            <person name="Turgeon B."/>
            <person name="Goodwin S."/>
            <person name="Spatafora J."/>
            <person name="Crous P."/>
            <person name="Grigoriev I."/>
        </authorList>
    </citation>
    <scope>NUCLEOTIDE SEQUENCE</scope>
    <source>
        <strain evidence="2">CBS 480.64</strain>
    </source>
</reference>
<keyword evidence="1" id="KW-1133">Transmembrane helix</keyword>
<proteinExistence type="predicted"/>
<name>A0A6A7C619_9PEZI</name>
<keyword evidence="1" id="KW-0472">Membrane</keyword>
<organism evidence="2 3">
    <name type="scientific">Piedraia hortae CBS 480.64</name>
    <dbReference type="NCBI Taxonomy" id="1314780"/>
    <lineage>
        <taxon>Eukaryota</taxon>
        <taxon>Fungi</taxon>
        <taxon>Dikarya</taxon>
        <taxon>Ascomycota</taxon>
        <taxon>Pezizomycotina</taxon>
        <taxon>Dothideomycetes</taxon>
        <taxon>Dothideomycetidae</taxon>
        <taxon>Capnodiales</taxon>
        <taxon>Piedraiaceae</taxon>
        <taxon>Piedraia</taxon>
    </lineage>
</organism>
<keyword evidence="3" id="KW-1185">Reference proteome</keyword>
<keyword evidence="1" id="KW-0812">Transmembrane</keyword>
<dbReference type="Proteomes" id="UP000799421">
    <property type="component" value="Unassembled WGS sequence"/>
</dbReference>
<sequence length="102" mass="11611">MSRLIRIFTRAPANPPNDRIELRSMTGTHPSLPNSQNQLTRACSGNGTFTTIPLFEADRQYEFPPNVRKKKRTFMWFLLAFLPPLLILMGIVVLGWVLVGLI</sequence>
<gene>
    <name evidence="2" type="ORF">K470DRAFT_269067</name>
</gene>
<evidence type="ECO:0000313" key="2">
    <source>
        <dbReference type="EMBL" id="KAF2862425.1"/>
    </source>
</evidence>
<feature type="transmembrane region" description="Helical" evidence="1">
    <location>
        <begin position="74"/>
        <end position="99"/>
    </location>
</feature>